<comment type="caution">
    <text evidence="1">The sequence shown here is derived from an EMBL/GenBank/DDBJ whole genome shotgun (WGS) entry which is preliminary data.</text>
</comment>
<proteinExistence type="predicted"/>
<dbReference type="Proteomes" id="UP000430692">
    <property type="component" value="Unassembled WGS sequence"/>
</dbReference>
<gene>
    <name evidence="1" type="ORF">GSM42_01485</name>
</gene>
<name>A0A6I4VQ94_9BACL</name>
<accession>A0A6I4VQ94</accession>
<sequence>MGKNESDPTRSNPIKGIQLVITATILWNIVYIAQAVGTLQAQEMNIPKEYSRHPKFVMENLF</sequence>
<reference evidence="1 2" key="1">
    <citation type="submission" date="2019-12" db="EMBL/GenBank/DDBJ databases">
        <title>Whole-genome analyses of novel actinobacteria.</title>
        <authorList>
            <person name="Sahin N."/>
            <person name="Saygin H."/>
        </authorList>
    </citation>
    <scope>NUCLEOTIDE SEQUENCE [LARGE SCALE GENOMIC DNA]</scope>
    <source>
        <strain evidence="1 2">KC615</strain>
    </source>
</reference>
<protein>
    <submittedName>
        <fullName evidence="1">Uncharacterized protein</fullName>
    </submittedName>
</protein>
<dbReference type="EMBL" id="WUUL01000001">
    <property type="protein sequence ID" value="MXQ52445.1"/>
    <property type="molecule type" value="Genomic_DNA"/>
</dbReference>
<organism evidence="1 2">
    <name type="scientific">Shimazuella alba</name>
    <dbReference type="NCBI Taxonomy" id="2690964"/>
    <lineage>
        <taxon>Bacteria</taxon>
        <taxon>Bacillati</taxon>
        <taxon>Bacillota</taxon>
        <taxon>Bacilli</taxon>
        <taxon>Bacillales</taxon>
        <taxon>Thermoactinomycetaceae</taxon>
        <taxon>Shimazuella</taxon>
    </lineage>
</organism>
<evidence type="ECO:0000313" key="1">
    <source>
        <dbReference type="EMBL" id="MXQ52445.1"/>
    </source>
</evidence>
<dbReference type="RefSeq" id="WP_160799468.1">
    <property type="nucleotide sequence ID" value="NZ_WUUL01000001.1"/>
</dbReference>
<dbReference type="AlphaFoldDB" id="A0A6I4VQ94"/>
<evidence type="ECO:0000313" key="2">
    <source>
        <dbReference type="Proteomes" id="UP000430692"/>
    </source>
</evidence>
<keyword evidence="2" id="KW-1185">Reference proteome</keyword>